<dbReference type="InterPro" id="IPR002763">
    <property type="entry name" value="DUF72"/>
</dbReference>
<gene>
    <name evidence="2" type="ORF">GCM10007890_10940</name>
</gene>
<sequence>MRIDTRSTAAHLTGAAHEPPRQPMRTPESIMIGTAGWSLPKAYAPHFPGDGSHLERYAQRLSAVEINTSFYRPHRVATYEKWAAAVPAGFRFAVKVPRAITHERRLTDVDEVLARFLGEVAGLGSKLGPLLLQLPPSLAFDCASAARFLATFRRCFAGDIVCEPRHATWFTQDVDKVLCDHAIARVAADPAPVREAGRPGGWLDLAYYRLHGSPRMYRSAYEPPVLTRIAERLHQKTIQGRRAWCIFDNTAEFAALGNALETLALSTRSKPHEPSALNGESGTSKPGQGFSSMDERRDDGNAA</sequence>
<dbReference type="PANTHER" id="PTHR30348:SF14">
    <property type="entry name" value="BLR8050 PROTEIN"/>
    <property type="match status" value="1"/>
</dbReference>
<evidence type="ECO:0000313" key="3">
    <source>
        <dbReference type="Proteomes" id="UP001157440"/>
    </source>
</evidence>
<proteinExistence type="predicted"/>
<dbReference type="Pfam" id="PF01904">
    <property type="entry name" value="DUF72"/>
    <property type="match status" value="1"/>
</dbReference>
<evidence type="ECO:0000313" key="2">
    <source>
        <dbReference type="EMBL" id="GLS69082.1"/>
    </source>
</evidence>
<feature type="compositionally biased region" description="Basic and acidic residues" evidence="1">
    <location>
        <begin position="293"/>
        <end position="303"/>
    </location>
</feature>
<feature type="compositionally biased region" description="Polar residues" evidence="1">
    <location>
        <begin position="278"/>
        <end position="291"/>
    </location>
</feature>
<protein>
    <recommendedName>
        <fullName evidence="4">DUF72 domain-containing protein</fullName>
    </recommendedName>
</protein>
<dbReference type="Proteomes" id="UP001157440">
    <property type="component" value="Unassembled WGS sequence"/>
</dbReference>
<feature type="compositionally biased region" description="Polar residues" evidence="1">
    <location>
        <begin position="1"/>
        <end position="10"/>
    </location>
</feature>
<dbReference type="AlphaFoldDB" id="A0AA37TBR9"/>
<keyword evidence="3" id="KW-1185">Reference proteome</keyword>
<feature type="region of interest" description="Disordered" evidence="1">
    <location>
        <begin position="268"/>
        <end position="303"/>
    </location>
</feature>
<dbReference type="Gene3D" id="3.20.20.410">
    <property type="entry name" value="Protein of unknown function UPF0759"/>
    <property type="match status" value="1"/>
</dbReference>
<evidence type="ECO:0000256" key="1">
    <source>
        <dbReference type="SAM" id="MobiDB-lite"/>
    </source>
</evidence>
<dbReference type="PANTHER" id="PTHR30348">
    <property type="entry name" value="UNCHARACTERIZED PROTEIN YECE"/>
    <property type="match status" value="1"/>
</dbReference>
<accession>A0AA37TBR9</accession>
<evidence type="ECO:0008006" key="4">
    <source>
        <dbReference type="Google" id="ProtNLM"/>
    </source>
</evidence>
<feature type="region of interest" description="Disordered" evidence="1">
    <location>
        <begin position="1"/>
        <end position="26"/>
    </location>
</feature>
<reference evidence="3" key="1">
    <citation type="journal article" date="2019" name="Int. J. Syst. Evol. Microbiol.">
        <title>The Global Catalogue of Microorganisms (GCM) 10K type strain sequencing project: providing services to taxonomists for standard genome sequencing and annotation.</title>
        <authorList>
            <consortium name="The Broad Institute Genomics Platform"/>
            <consortium name="The Broad Institute Genome Sequencing Center for Infectious Disease"/>
            <person name="Wu L."/>
            <person name="Ma J."/>
        </authorList>
    </citation>
    <scope>NUCLEOTIDE SEQUENCE [LARGE SCALE GENOMIC DNA]</scope>
    <source>
        <strain evidence="3">NBRC 103632</strain>
    </source>
</reference>
<name>A0AA37TBR9_9HYPH</name>
<dbReference type="InterPro" id="IPR036520">
    <property type="entry name" value="UPF0759_sf"/>
</dbReference>
<organism evidence="2 3">
    <name type="scientific">Methylobacterium tardum</name>
    <dbReference type="NCBI Taxonomy" id="374432"/>
    <lineage>
        <taxon>Bacteria</taxon>
        <taxon>Pseudomonadati</taxon>
        <taxon>Pseudomonadota</taxon>
        <taxon>Alphaproteobacteria</taxon>
        <taxon>Hyphomicrobiales</taxon>
        <taxon>Methylobacteriaceae</taxon>
        <taxon>Methylobacterium</taxon>
    </lineage>
</organism>
<dbReference type="EMBL" id="BSPL01000010">
    <property type="protein sequence ID" value="GLS69082.1"/>
    <property type="molecule type" value="Genomic_DNA"/>
</dbReference>
<comment type="caution">
    <text evidence="2">The sequence shown here is derived from an EMBL/GenBank/DDBJ whole genome shotgun (WGS) entry which is preliminary data.</text>
</comment>
<dbReference type="SUPFAM" id="SSF117396">
    <property type="entry name" value="TM1631-like"/>
    <property type="match status" value="1"/>
</dbReference>